<keyword evidence="6" id="KW-0472">Membrane</keyword>
<name>G5JZH1_9STRE</name>
<keyword evidence="10" id="KW-1185">Reference proteome</keyword>
<dbReference type="PANTHER" id="PTHR47371">
    <property type="entry name" value="LIPOTEICHOIC ACID SYNTHASE"/>
    <property type="match status" value="1"/>
</dbReference>
<feature type="domain" description="Sulfatase N-terminal" evidence="8">
    <location>
        <begin position="8"/>
        <end position="172"/>
    </location>
</feature>
<dbReference type="Gene3D" id="3.40.720.10">
    <property type="entry name" value="Alkaline Phosphatase, subunit A"/>
    <property type="match status" value="1"/>
</dbReference>
<dbReference type="PANTHER" id="PTHR47371:SF3">
    <property type="entry name" value="PHOSPHOGLYCEROL TRANSFERASE I"/>
    <property type="match status" value="1"/>
</dbReference>
<evidence type="ECO:0000256" key="7">
    <source>
        <dbReference type="SAM" id="MobiDB-lite"/>
    </source>
</evidence>
<dbReference type="InterPro" id="IPR000917">
    <property type="entry name" value="Sulfatase_N"/>
</dbReference>
<dbReference type="InterPro" id="IPR017850">
    <property type="entry name" value="Alkaline_phosphatase_core_sf"/>
</dbReference>
<dbReference type="AlphaFoldDB" id="G5JZH1"/>
<gene>
    <name evidence="9" type="ORF">STRIC_0682</name>
</gene>
<keyword evidence="5" id="KW-1133">Transmembrane helix</keyword>
<comment type="pathway">
    <text evidence="2">Cell wall biogenesis; lipoteichoic acid biosynthesis.</text>
</comment>
<dbReference type="Pfam" id="PF00884">
    <property type="entry name" value="Sulfatase"/>
    <property type="match status" value="1"/>
</dbReference>
<evidence type="ECO:0000256" key="3">
    <source>
        <dbReference type="ARBA" id="ARBA00022475"/>
    </source>
</evidence>
<dbReference type="EMBL" id="AEUX02000001">
    <property type="protein sequence ID" value="EHI70850.1"/>
    <property type="molecule type" value="Genomic_DNA"/>
</dbReference>
<dbReference type="eggNOG" id="COG1368">
    <property type="taxonomic scope" value="Bacteria"/>
</dbReference>
<evidence type="ECO:0000313" key="9">
    <source>
        <dbReference type="EMBL" id="EHI70850.1"/>
    </source>
</evidence>
<dbReference type="STRING" id="764299.STRIC_0682"/>
<dbReference type="SUPFAM" id="SSF53649">
    <property type="entry name" value="Alkaline phosphatase-like"/>
    <property type="match status" value="1"/>
</dbReference>
<dbReference type="Proteomes" id="UP000003330">
    <property type="component" value="Unassembled WGS sequence"/>
</dbReference>
<comment type="subcellular location">
    <subcellularLocation>
        <location evidence="1">Cell membrane</location>
        <topology evidence="1">Multi-pass membrane protein</topology>
    </subcellularLocation>
</comment>
<evidence type="ECO:0000256" key="1">
    <source>
        <dbReference type="ARBA" id="ARBA00004651"/>
    </source>
</evidence>
<evidence type="ECO:0000256" key="6">
    <source>
        <dbReference type="ARBA" id="ARBA00023136"/>
    </source>
</evidence>
<organism evidence="9 10">
    <name type="scientific">Streptococcus ictaluri 707-05</name>
    <dbReference type="NCBI Taxonomy" id="764299"/>
    <lineage>
        <taxon>Bacteria</taxon>
        <taxon>Bacillati</taxon>
        <taxon>Bacillota</taxon>
        <taxon>Bacilli</taxon>
        <taxon>Lactobacillales</taxon>
        <taxon>Streptococcaceae</taxon>
        <taxon>Streptococcus</taxon>
    </lineage>
</organism>
<evidence type="ECO:0000256" key="2">
    <source>
        <dbReference type="ARBA" id="ARBA00004936"/>
    </source>
</evidence>
<comment type="caution">
    <text evidence="9">The sequence shown here is derived from an EMBL/GenBank/DDBJ whole genome shotgun (WGS) entry which is preliminary data.</text>
</comment>
<evidence type="ECO:0000313" key="10">
    <source>
        <dbReference type="Proteomes" id="UP000003330"/>
    </source>
</evidence>
<protein>
    <submittedName>
        <fullName evidence="9">Type I phosphodiesterase/nucleotide pyrophosphatase domain protein</fullName>
    </submittedName>
</protein>
<feature type="region of interest" description="Disordered" evidence="7">
    <location>
        <begin position="295"/>
        <end position="321"/>
    </location>
</feature>
<evidence type="ECO:0000256" key="4">
    <source>
        <dbReference type="ARBA" id="ARBA00022692"/>
    </source>
</evidence>
<accession>G5JZH1</accession>
<reference evidence="9 10" key="1">
    <citation type="journal article" date="2014" name="Int. J. Syst. Evol. Microbiol.">
        <title>Phylogenomics and the dynamic genome evolution of the genus Streptococcus.</title>
        <authorList>
            <consortium name="The Broad Institute Genome Sequencing Platform"/>
            <person name="Richards V.P."/>
            <person name="Palmer S.R."/>
            <person name="Pavinski Bitar P.D."/>
            <person name="Qin X."/>
            <person name="Weinstock G.M."/>
            <person name="Highlander S.K."/>
            <person name="Town C.D."/>
            <person name="Burne R.A."/>
            <person name="Stanhope M.J."/>
        </authorList>
    </citation>
    <scope>NUCLEOTIDE SEQUENCE [LARGE SCALE GENOMIC DNA]</scope>
    <source>
        <strain evidence="9 10">707-05</strain>
    </source>
</reference>
<feature type="compositionally biased region" description="Polar residues" evidence="7">
    <location>
        <begin position="295"/>
        <end position="305"/>
    </location>
</feature>
<sequence length="321" mass="36017">MSEQTSDNSFQYGLNDKVMFGDAIKYLERLQQPFYTKFITVSHHYPYLHLSGDELGFPLADTNDKTINAYFSTANYLDSAVASFFDYLKKSGLYDNLIIVLYGDHYGISNSRNPDLAPLLGKDPETWSAYNNAMLQRVPYMLHIPGMGKGYVNETYGGLVDTAPTLLHALGIDSSPFIQLGQDLLSPDNKQIVAFRSAGNYITPDYTNYSGRLYQTQTGIEISNPDDKTLEELQTISEAAKQQLKMSDTVQTRDLLRFHQEAGLPKVRSKDLSYLKAFDQLLAIEKERGVASTSLFNQNGDQSTRPLYHAPSFLEANPSKP</sequence>
<proteinExistence type="predicted"/>
<evidence type="ECO:0000256" key="5">
    <source>
        <dbReference type="ARBA" id="ARBA00022989"/>
    </source>
</evidence>
<dbReference type="InterPro" id="IPR050448">
    <property type="entry name" value="OpgB/LTA_synthase_biosynth"/>
</dbReference>
<keyword evidence="3" id="KW-1003">Cell membrane</keyword>
<evidence type="ECO:0000259" key="8">
    <source>
        <dbReference type="Pfam" id="PF00884"/>
    </source>
</evidence>
<dbReference type="GO" id="GO:0005886">
    <property type="term" value="C:plasma membrane"/>
    <property type="evidence" value="ECO:0007669"/>
    <property type="project" value="UniProtKB-SubCell"/>
</dbReference>
<keyword evidence="4" id="KW-0812">Transmembrane</keyword>